<feature type="region of interest" description="Disordered" evidence="5">
    <location>
        <begin position="1"/>
        <end position="70"/>
    </location>
</feature>
<dbReference type="SUPFAM" id="SSF55486">
    <property type="entry name" value="Metalloproteases ('zincins'), catalytic domain"/>
    <property type="match status" value="1"/>
</dbReference>
<evidence type="ECO:0000256" key="2">
    <source>
        <dbReference type="ARBA" id="ARBA00022723"/>
    </source>
</evidence>
<dbReference type="Proteomes" id="UP001162834">
    <property type="component" value="Chromosome"/>
</dbReference>
<keyword evidence="3" id="KW-0378">Hydrolase</keyword>
<proteinExistence type="predicted"/>
<dbReference type="GO" id="GO:0031012">
    <property type="term" value="C:extracellular matrix"/>
    <property type="evidence" value="ECO:0007669"/>
    <property type="project" value="InterPro"/>
</dbReference>
<evidence type="ECO:0000256" key="3">
    <source>
        <dbReference type="ARBA" id="ARBA00022801"/>
    </source>
</evidence>
<organism evidence="7 8">
    <name type="scientific">Capillimicrobium parvum</name>
    <dbReference type="NCBI Taxonomy" id="2884022"/>
    <lineage>
        <taxon>Bacteria</taxon>
        <taxon>Bacillati</taxon>
        <taxon>Actinomycetota</taxon>
        <taxon>Thermoleophilia</taxon>
        <taxon>Solirubrobacterales</taxon>
        <taxon>Capillimicrobiaceae</taxon>
        <taxon>Capillimicrobium</taxon>
    </lineage>
</organism>
<feature type="compositionally biased region" description="Basic and acidic residues" evidence="5">
    <location>
        <begin position="1"/>
        <end position="13"/>
    </location>
</feature>
<keyword evidence="1" id="KW-0645">Protease</keyword>
<feature type="compositionally biased region" description="Pro residues" evidence="5">
    <location>
        <begin position="37"/>
        <end position="53"/>
    </location>
</feature>
<dbReference type="KEGG" id="sbae:DSM104329_03567"/>
<dbReference type="Gene3D" id="3.40.390.10">
    <property type="entry name" value="Collagenase (Catalytic Domain)"/>
    <property type="match status" value="1"/>
</dbReference>
<evidence type="ECO:0000313" key="7">
    <source>
        <dbReference type="EMBL" id="UGS37152.1"/>
    </source>
</evidence>
<keyword evidence="4" id="KW-0862">Zinc</keyword>
<accession>A0A9E7C213</accession>
<evidence type="ECO:0000259" key="6">
    <source>
        <dbReference type="Pfam" id="PF00413"/>
    </source>
</evidence>
<evidence type="ECO:0000256" key="4">
    <source>
        <dbReference type="ARBA" id="ARBA00022833"/>
    </source>
</evidence>
<keyword evidence="8" id="KW-1185">Reference proteome</keyword>
<dbReference type="Pfam" id="PF00413">
    <property type="entry name" value="Peptidase_M10"/>
    <property type="match status" value="1"/>
</dbReference>
<evidence type="ECO:0000313" key="8">
    <source>
        <dbReference type="Proteomes" id="UP001162834"/>
    </source>
</evidence>
<sequence length="70" mass="7492">MTHEIGHLLDLDHAPAPANVMSPTYRADTETCTTAFPPKPAPPSPPAVEPPPIDTLDRVAGRTPSPSRRQ</sequence>
<dbReference type="EMBL" id="CP087164">
    <property type="protein sequence ID" value="UGS37152.1"/>
    <property type="molecule type" value="Genomic_DNA"/>
</dbReference>
<dbReference type="GO" id="GO:0004222">
    <property type="term" value="F:metalloendopeptidase activity"/>
    <property type="evidence" value="ECO:0007669"/>
    <property type="project" value="InterPro"/>
</dbReference>
<keyword evidence="2" id="KW-0479">Metal-binding</keyword>
<reference evidence="7" key="1">
    <citation type="journal article" date="2022" name="Int. J. Syst. Evol. Microbiol.">
        <title>Pseudomonas aegrilactucae sp. nov. and Pseudomonas morbosilactucae sp. nov., pathogens causing bacterial rot of lettuce in Japan.</title>
        <authorList>
            <person name="Sawada H."/>
            <person name="Fujikawa T."/>
            <person name="Satou M."/>
        </authorList>
    </citation>
    <scope>NUCLEOTIDE SEQUENCE</scope>
    <source>
        <strain evidence="7">0166_1</strain>
    </source>
</reference>
<dbReference type="RefSeq" id="WP_259311214.1">
    <property type="nucleotide sequence ID" value="NZ_CP087164.1"/>
</dbReference>
<evidence type="ECO:0000256" key="5">
    <source>
        <dbReference type="SAM" id="MobiDB-lite"/>
    </source>
</evidence>
<protein>
    <recommendedName>
        <fullName evidence="6">Peptidase M10 metallopeptidase domain-containing protein</fullName>
    </recommendedName>
</protein>
<dbReference type="InterPro" id="IPR001818">
    <property type="entry name" value="Pept_M10_metallopeptidase"/>
</dbReference>
<feature type="domain" description="Peptidase M10 metallopeptidase" evidence="6">
    <location>
        <begin position="2"/>
        <end position="29"/>
    </location>
</feature>
<name>A0A9E7C213_9ACTN</name>
<dbReference type="GO" id="GO:0008270">
    <property type="term" value="F:zinc ion binding"/>
    <property type="evidence" value="ECO:0007669"/>
    <property type="project" value="InterPro"/>
</dbReference>
<dbReference type="GO" id="GO:0006508">
    <property type="term" value="P:proteolysis"/>
    <property type="evidence" value="ECO:0007669"/>
    <property type="project" value="UniProtKB-KW"/>
</dbReference>
<dbReference type="AlphaFoldDB" id="A0A9E7C213"/>
<gene>
    <name evidence="7" type="ORF">DSM104329_03567</name>
</gene>
<evidence type="ECO:0000256" key="1">
    <source>
        <dbReference type="ARBA" id="ARBA00022670"/>
    </source>
</evidence>
<dbReference type="InterPro" id="IPR024079">
    <property type="entry name" value="MetalloPept_cat_dom_sf"/>
</dbReference>